<dbReference type="VEuPathDB" id="TriTrypDB:TcG_11065"/>
<feature type="compositionally biased region" description="Basic and acidic residues" evidence="1">
    <location>
        <begin position="236"/>
        <end position="252"/>
    </location>
</feature>
<keyword evidence="2" id="KW-1133">Transmembrane helix</keyword>
<evidence type="ECO:0000256" key="1">
    <source>
        <dbReference type="SAM" id="MobiDB-lite"/>
    </source>
</evidence>
<keyword evidence="2" id="KW-0812">Transmembrane</keyword>
<dbReference type="VEuPathDB" id="TriTrypDB:ECC02_008991"/>
<dbReference type="VEuPathDB" id="TriTrypDB:TcCLB.510279.250"/>
<evidence type="ECO:0000256" key="2">
    <source>
        <dbReference type="SAM" id="Phobius"/>
    </source>
</evidence>
<dbReference type="EMBL" id="PRFA01000003">
    <property type="protein sequence ID" value="PWV01823.1"/>
    <property type="molecule type" value="Genomic_DNA"/>
</dbReference>
<organism evidence="3 4">
    <name type="scientific">Trypanosoma cruzi</name>
    <dbReference type="NCBI Taxonomy" id="5693"/>
    <lineage>
        <taxon>Eukaryota</taxon>
        <taxon>Discoba</taxon>
        <taxon>Euglenozoa</taxon>
        <taxon>Kinetoplastea</taxon>
        <taxon>Metakinetoplastina</taxon>
        <taxon>Trypanosomatida</taxon>
        <taxon>Trypanosomatidae</taxon>
        <taxon>Trypanosoma</taxon>
        <taxon>Schizotrypanum</taxon>
    </lineage>
</organism>
<dbReference type="VEuPathDB" id="TriTrypDB:TcCLB.511183.260"/>
<feature type="compositionally biased region" description="Basic and acidic residues" evidence="1">
    <location>
        <begin position="363"/>
        <end position="379"/>
    </location>
</feature>
<keyword evidence="2" id="KW-0472">Membrane</keyword>
<name>A0A2V2W275_TRYCR</name>
<gene>
    <name evidence="3" type="ORF">C4B63_3g65</name>
</gene>
<feature type="compositionally biased region" description="Polar residues" evidence="1">
    <location>
        <begin position="292"/>
        <end position="302"/>
    </location>
</feature>
<dbReference type="VEuPathDB" id="TriTrypDB:TcBrA4_0172710"/>
<dbReference type="VEuPathDB" id="TriTrypDB:TCSYLVIO_008509"/>
<protein>
    <submittedName>
        <fullName evidence="3">Mucin-associated surface protein (MASP)</fullName>
    </submittedName>
</protein>
<dbReference type="VEuPathDB" id="TriTrypDB:Tc_MARK_7040"/>
<feature type="transmembrane region" description="Helical" evidence="2">
    <location>
        <begin position="106"/>
        <end position="126"/>
    </location>
</feature>
<evidence type="ECO:0000313" key="4">
    <source>
        <dbReference type="Proteomes" id="UP000246121"/>
    </source>
</evidence>
<dbReference type="VEuPathDB" id="TriTrypDB:C3747_5g367"/>
<feature type="compositionally biased region" description="Acidic residues" evidence="1">
    <location>
        <begin position="303"/>
        <end position="319"/>
    </location>
</feature>
<comment type="caution">
    <text evidence="3">The sequence shown here is derived from an EMBL/GenBank/DDBJ whole genome shotgun (WGS) entry which is preliminary data.</text>
</comment>
<accession>A0A2V2W275</accession>
<reference evidence="3 4" key="1">
    <citation type="journal article" date="2018" name="Microb. Genom.">
        <title>Expanding an expanded genome: long-read sequencing of Trypanosoma cruzi.</title>
        <authorList>
            <person name="Berna L."/>
            <person name="Rodriguez M."/>
            <person name="Chiribao M.L."/>
            <person name="Parodi-Talice A."/>
            <person name="Pita S."/>
            <person name="Rijo G."/>
            <person name="Alvarez-Valin F."/>
            <person name="Robello C."/>
        </authorList>
    </citation>
    <scope>NUCLEOTIDE SEQUENCE [LARGE SCALE GENOMIC DNA]</scope>
    <source>
        <strain evidence="3 4">Dm28c</strain>
    </source>
</reference>
<dbReference type="VEuPathDB" id="TriTrypDB:TcCL_ESM08813"/>
<feature type="transmembrane region" description="Helical" evidence="2">
    <location>
        <begin position="66"/>
        <end position="86"/>
    </location>
</feature>
<dbReference type="VEuPathDB" id="TriTrypDB:TcCLB.507071.20"/>
<sequence>MRTAAICVQLFVFFFSCVFTVLLCCLFTFVLISLVVLFNYIFAWRCALFALYWFNISREPRVAAAGEFECVLSLLLLLLCVDVLLVCAEGCTQVTGVMVMMMTGRVLLVCALCVLWCGAATVVSSAPDATRPENVWPEYLFLNWHELFRNECKVDNQYDSNEDLKGLAVNCCVRDAMRELCSSFYGKTVMENKGPNVEGICKEYAGKPDDADNCPELKANLSPAAVTPVKVSVPEAPREKEEELRETPEEAPKAPPGTPLTNSAANPTNVSPSPPLKGQPANAGEVPVPNSEEGSVNTGPTNDSEEGDTDTVTDTEQDEPSNSQAEPTTPTPTAASDNGDNETDGGTGEDTPNNAPEPDVAGTEEKQDENNNNKPKEIPVEVAGIKTATVTTGDSDGSTAVSHTTSPLLLLLVVACAAAAAVVAA</sequence>
<dbReference type="Proteomes" id="UP000246121">
    <property type="component" value="Unassembled WGS sequence"/>
</dbReference>
<dbReference type="PROSITE" id="PS51257">
    <property type="entry name" value="PROKAR_LIPOPROTEIN"/>
    <property type="match status" value="1"/>
</dbReference>
<feature type="region of interest" description="Disordered" evidence="1">
    <location>
        <begin position="228"/>
        <end position="382"/>
    </location>
</feature>
<dbReference type="VEuPathDB" id="TriTrypDB:TCDM_12409"/>
<proteinExistence type="predicted"/>
<dbReference type="AlphaFoldDB" id="A0A2V2W275"/>
<feature type="compositionally biased region" description="Polar residues" evidence="1">
    <location>
        <begin position="259"/>
        <end position="271"/>
    </location>
</feature>
<evidence type="ECO:0000313" key="3">
    <source>
        <dbReference type="EMBL" id="PWV01823.1"/>
    </source>
</evidence>
<dbReference type="VEuPathDB" id="TriTrypDB:C4B63_3g65"/>
<feature type="transmembrane region" description="Helical" evidence="2">
    <location>
        <begin position="30"/>
        <end position="54"/>
    </location>
</feature>
<dbReference type="VEuPathDB" id="TriTrypDB:BCY84_17007"/>